<feature type="signal peptide" evidence="1">
    <location>
        <begin position="1"/>
        <end position="29"/>
    </location>
</feature>
<dbReference type="EMBL" id="RYYV01000005">
    <property type="protein sequence ID" value="RUL76617.1"/>
    <property type="molecule type" value="Genomic_DNA"/>
</dbReference>
<feature type="chain" id="PRO_5019181279" description="Secreted protein" evidence="1">
    <location>
        <begin position="30"/>
        <end position="153"/>
    </location>
</feature>
<proteinExistence type="predicted"/>
<evidence type="ECO:0000313" key="2">
    <source>
        <dbReference type="EMBL" id="RUL76617.1"/>
    </source>
</evidence>
<dbReference type="AlphaFoldDB" id="A0A432M6S3"/>
<comment type="caution">
    <text evidence="2">The sequence shown here is derived from an EMBL/GenBank/DDBJ whole genome shotgun (WGS) entry which is preliminary data.</text>
</comment>
<gene>
    <name evidence="2" type="ORF">EKH80_07760</name>
</gene>
<sequence length="153" mass="15455">MSKRTFGLTAAVLLCAGALAGFSTSSVQAGEAPVKCHLTYSLSGWSVIYQHAEGRGDVKCDNGQSAAVSISMYGGGLTAGKFHVTGHGDISHVYGIKDVYGGYAQAGASAGVVRSGTLQVLTKGTTSIALSGSGEGINLGVAVDKFDIEPIGR</sequence>
<keyword evidence="3" id="KW-1185">Reference proteome</keyword>
<keyword evidence="1" id="KW-0732">Signal</keyword>
<name>A0A432M6S3_9GAMM</name>
<evidence type="ECO:0000256" key="1">
    <source>
        <dbReference type="SAM" id="SignalP"/>
    </source>
</evidence>
<accession>A0A432M6S3</accession>
<evidence type="ECO:0000313" key="3">
    <source>
        <dbReference type="Proteomes" id="UP000274358"/>
    </source>
</evidence>
<dbReference type="OrthoDB" id="6024727at2"/>
<organism evidence="2 3">
    <name type="scientific">Dyella choica</name>
    <dbReference type="NCBI Taxonomy" id="1927959"/>
    <lineage>
        <taxon>Bacteria</taxon>
        <taxon>Pseudomonadati</taxon>
        <taxon>Pseudomonadota</taxon>
        <taxon>Gammaproteobacteria</taxon>
        <taxon>Lysobacterales</taxon>
        <taxon>Rhodanobacteraceae</taxon>
        <taxon>Dyella</taxon>
    </lineage>
</organism>
<dbReference type="Proteomes" id="UP000274358">
    <property type="component" value="Unassembled WGS sequence"/>
</dbReference>
<evidence type="ECO:0008006" key="4">
    <source>
        <dbReference type="Google" id="ProtNLM"/>
    </source>
</evidence>
<reference evidence="2 3" key="1">
    <citation type="submission" date="2018-12" db="EMBL/GenBank/DDBJ databases">
        <title>Dyella dinghuensis sp. nov. DHOA06 and Dyella choica sp. nov. 4M-K27, isolated from forest soil.</title>
        <authorList>
            <person name="Qiu L.-H."/>
            <person name="Gao Z.-H."/>
        </authorList>
    </citation>
    <scope>NUCLEOTIDE SEQUENCE [LARGE SCALE GENOMIC DNA]</scope>
    <source>
        <strain evidence="2 3">4M-K27</strain>
    </source>
</reference>
<protein>
    <recommendedName>
        <fullName evidence="4">Secreted protein</fullName>
    </recommendedName>
</protein>
<dbReference type="RefSeq" id="WP_126684177.1">
    <property type="nucleotide sequence ID" value="NZ_RYYV01000005.1"/>
</dbReference>